<sequence length="248" mass="27825">MVDNDIIYEDFTGTQTVSEEVLDTPVEALEIEPSFEVLEKQHMPNISDDLGKKSSEHEIYQIIPDQEMEDLGSNSVDSLIYKLNDSFIQNNKGSRLETVVNSLQDVYYEYSNSPYIGGALTYVETDLDYQLSDVDIYGITLEITTLQRPTKQADGTTYISKYNVELTLDGTSVSREIIFTQSKKDNRLETVANSLKDVSYEYNASPYIGGALQYVKTDLTNQLKGNGIALNVTETQSPIKQVDGTTYI</sequence>
<evidence type="ECO:0000313" key="2">
    <source>
        <dbReference type="Proteomes" id="UP000541058"/>
    </source>
</evidence>
<proteinExistence type="predicted"/>
<dbReference type="AlphaFoldDB" id="A0A7X8C4I7"/>
<organism evidence="1 2">
    <name type="scientific">Globicatella sulfidifaciens</name>
    <dbReference type="NCBI Taxonomy" id="136093"/>
    <lineage>
        <taxon>Bacteria</taxon>
        <taxon>Bacillati</taxon>
        <taxon>Bacillota</taxon>
        <taxon>Bacilli</taxon>
        <taxon>Lactobacillales</taxon>
        <taxon>Aerococcaceae</taxon>
        <taxon>Globicatella</taxon>
    </lineage>
</organism>
<gene>
    <name evidence="1" type="ORF">GX355_08280</name>
</gene>
<dbReference type="Proteomes" id="UP000541058">
    <property type="component" value="Unassembled WGS sequence"/>
</dbReference>
<evidence type="ECO:0000313" key="1">
    <source>
        <dbReference type="EMBL" id="NLJ18845.1"/>
    </source>
</evidence>
<protein>
    <submittedName>
        <fullName evidence="1">Uncharacterized protein</fullName>
    </submittedName>
</protein>
<dbReference type="RefSeq" id="WP_276649168.1">
    <property type="nucleotide sequence ID" value="NZ_JAAYSM010000279.1"/>
</dbReference>
<feature type="non-terminal residue" evidence="1">
    <location>
        <position position="248"/>
    </location>
</feature>
<name>A0A7X8C4I7_9LACT</name>
<dbReference type="EMBL" id="JAAYSM010000279">
    <property type="protein sequence ID" value="NLJ18845.1"/>
    <property type="molecule type" value="Genomic_DNA"/>
</dbReference>
<reference evidence="1 2" key="1">
    <citation type="journal article" date="2020" name="Biotechnol. Biofuels">
        <title>New insights from the biogas microbiome by comprehensive genome-resolved metagenomics of nearly 1600 species originating from multiple anaerobic digesters.</title>
        <authorList>
            <person name="Campanaro S."/>
            <person name="Treu L."/>
            <person name="Rodriguez-R L.M."/>
            <person name="Kovalovszki A."/>
            <person name="Ziels R.M."/>
            <person name="Maus I."/>
            <person name="Zhu X."/>
            <person name="Kougias P.G."/>
            <person name="Basile A."/>
            <person name="Luo G."/>
            <person name="Schluter A."/>
            <person name="Konstantinidis K.T."/>
            <person name="Angelidaki I."/>
        </authorList>
    </citation>
    <scope>NUCLEOTIDE SEQUENCE [LARGE SCALE GENOMIC DNA]</scope>
    <source>
        <strain evidence="1">AS23ysBPME_34</strain>
    </source>
</reference>
<comment type="caution">
    <text evidence="1">The sequence shown here is derived from an EMBL/GenBank/DDBJ whole genome shotgun (WGS) entry which is preliminary data.</text>
</comment>
<accession>A0A7X8C4I7</accession>